<keyword evidence="5 7" id="KW-0472">Membrane</keyword>
<evidence type="ECO:0000256" key="6">
    <source>
        <dbReference type="NCBIfam" id="TIGR00751"/>
    </source>
</evidence>
<comment type="caution">
    <text evidence="8">The sequence shown here is derived from an EMBL/GenBank/DDBJ whole genome shotgun (WGS) entry which is preliminary data.</text>
</comment>
<evidence type="ECO:0000256" key="5">
    <source>
        <dbReference type="ARBA" id="ARBA00023136"/>
    </source>
</evidence>
<feature type="transmembrane region" description="Helical" evidence="7">
    <location>
        <begin position="226"/>
        <end position="249"/>
    </location>
</feature>
<dbReference type="AlphaFoldDB" id="A0A4R0QX13"/>
<dbReference type="GO" id="GO:0046428">
    <property type="term" value="F:1,4-dihydroxy-2-naphthoate polyprenyltransferase activity"/>
    <property type="evidence" value="ECO:0007669"/>
    <property type="project" value="UniProtKB-UniRule"/>
</dbReference>
<dbReference type="PIRSF" id="PIRSF005355">
    <property type="entry name" value="UBIAD1"/>
    <property type="match status" value="1"/>
</dbReference>
<evidence type="ECO:0000256" key="4">
    <source>
        <dbReference type="ARBA" id="ARBA00022989"/>
    </source>
</evidence>
<protein>
    <recommendedName>
        <fullName evidence="6">1,4-dihydroxy-2-naphthoate octaprenyltransferase</fullName>
        <ecNumber evidence="6">2.5.1.74</ecNumber>
    </recommendedName>
</protein>
<dbReference type="GO" id="GO:0009234">
    <property type="term" value="P:menaquinone biosynthetic process"/>
    <property type="evidence" value="ECO:0007669"/>
    <property type="project" value="UniProtKB-UniRule"/>
</dbReference>
<name>A0A4R0QX13_9BIFI</name>
<feature type="transmembrane region" description="Helical" evidence="7">
    <location>
        <begin position="255"/>
        <end position="280"/>
    </location>
</feature>
<feature type="transmembrane region" description="Helical" evidence="7">
    <location>
        <begin position="14"/>
        <end position="36"/>
    </location>
</feature>
<dbReference type="Proteomes" id="UP000291289">
    <property type="component" value="Unassembled WGS sequence"/>
</dbReference>
<dbReference type="CDD" id="cd13962">
    <property type="entry name" value="PT_UbiA_UBIAD1"/>
    <property type="match status" value="1"/>
</dbReference>
<dbReference type="GO" id="GO:0042371">
    <property type="term" value="P:vitamin K biosynthetic process"/>
    <property type="evidence" value="ECO:0007669"/>
    <property type="project" value="TreeGrafter"/>
</dbReference>
<dbReference type="PANTHER" id="PTHR13929:SF0">
    <property type="entry name" value="UBIA PRENYLTRANSFERASE DOMAIN-CONTAINING PROTEIN 1"/>
    <property type="match status" value="1"/>
</dbReference>
<evidence type="ECO:0000313" key="9">
    <source>
        <dbReference type="Proteomes" id="UP000291289"/>
    </source>
</evidence>
<comment type="subcellular location">
    <subcellularLocation>
        <location evidence="1">Membrane</location>
        <topology evidence="1">Multi-pass membrane protein</topology>
    </subcellularLocation>
</comment>
<dbReference type="GO" id="GO:0005886">
    <property type="term" value="C:plasma membrane"/>
    <property type="evidence" value="ECO:0007669"/>
    <property type="project" value="TreeGrafter"/>
</dbReference>
<evidence type="ECO:0000256" key="3">
    <source>
        <dbReference type="ARBA" id="ARBA00022692"/>
    </source>
</evidence>
<keyword evidence="3 7" id="KW-0812">Transmembrane</keyword>
<sequence length="317" mass="34386">MSKAKLILQGSRPLTWALSVCPIIIASLCAGMDSFFAPLSIYSRSSRWILLIFLSIIVALSLQICANFFNDYFDGIRGVDANRSDTSPVRLNSVDSGALVALKASLGALCIGVVAGVAAVNISRQYWLIVVGIICSIVALAYSTWFSALGLGELLAFIFFGPVVVWSVEYMIIRHLGPWAILSGIQCGLIAAAVLLINNMRDQYSDASGGKITIVVRWGRDIARRLLIITLTIIWGMSLCQIIGAIMGVNGQTAAWIMVIYTVIFGCAIALSAWIIINIFRADNRPALYKNAFMGVNGLMILLMLHYIVVFVVANAL</sequence>
<gene>
    <name evidence="8" type="primary">menA</name>
    <name evidence="8" type="ORF">EJ419_05325</name>
</gene>
<proteinExistence type="predicted"/>
<evidence type="ECO:0000313" key="8">
    <source>
        <dbReference type="EMBL" id="TCD54080.1"/>
    </source>
</evidence>
<dbReference type="PANTHER" id="PTHR13929">
    <property type="entry name" value="1,4-DIHYDROXY-2-NAPHTHOATE OCTAPRENYLTRANSFERASE"/>
    <property type="match status" value="1"/>
</dbReference>
<evidence type="ECO:0000256" key="7">
    <source>
        <dbReference type="SAM" id="Phobius"/>
    </source>
</evidence>
<evidence type="ECO:0000256" key="2">
    <source>
        <dbReference type="ARBA" id="ARBA00022679"/>
    </source>
</evidence>
<organism evidence="8 9">
    <name type="scientific">Alloscardovia theropitheci</name>
    <dbReference type="NCBI Taxonomy" id="2496842"/>
    <lineage>
        <taxon>Bacteria</taxon>
        <taxon>Bacillati</taxon>
        <taxon>Actinomycetota</taxon>
        <taxon>Actinomycetes</taxon>
        <taxon>Bifidobacteriales</taxon>
        <taxon>Bifidobacteriaceae</taxon>
        <taxon>Alloscardovia</taxon>
    </lineage>
</organism>
<dbReference type="InterPro" id="IPR026046">
    <property type="entry name" value="UBIAD1"/>
</dbReference>
<dbReference type="Pfam" id="PF01040">
    <property type="entry name" value="UbiA"/>
    <property type="match status" value="1"/>
</dbReference>
<dbReference type="RefSeq" id="WP_131284373.1">
    <property type="nucleotide sequence ID" value="NZ_RXLP01000021.1"/>
</dbReference>
<dbReference type="EMBL" id="RXLP01000021">
    <property type="protein sequence ID" value="TCD54080.1"/>
    <property type="molecule type" value="Genomic_DNA"/>
</dbReference>
<feature type="transmembrane region" description="Helical" evidence="7">
    <location>
        <begin position="179"/>
        <end position="197"/>
    </location>
</feature>
<dbReference type="InterPro" id="IPR000537">
    <property type="entry name" value="UbiA_prenyltransferase"/>
</dbReference>
<feature type="transmembrane region" description="Helical" evidence="7">
    <location>
        <begin position="126"/>
        <end position="147"/>
    </location>
</feature>
<keyword evidence="2 8" id="KW-0808">Transferase</keyword>
<reference evidence="8 9" key="1">
    <citation type="submission" date="2018-12" db="EMBL/GenBank/DDBJ databases">
        <title>Alloscrdovia theropitheci sp. nov: a novel taxon from the feces of the bleeding-herat monkey (Theropithecus geleda).</title>
        <authorList>
            <person name="Modesto M."/>
        </authorList>
    </citation>
    <scope>NUCLEOTIDE SEQUENCE [LARGE SCALE GENOMIC DNA]</scope>
    <source>
        <strain evidence="8 9">GLDI4/2</strain>
    </source>
</reference>
<dbReference type="NCBIfam" id="TIGR00751">
    <property type="entry name" value="menA"/>
    <property type="match status" value="1"/>
</dbReference>
<feature type="transmembrane region" description="Helical" evidence="7">
    <location>
        <begin position="100"/>
        <end position="120"/>
    </location>
</feature>
<dbReference type="EC" id="2.5.1.74" evidence="6"/>
<keyword evidence="4 7" id="KW-1133">Transmembrane helix</keyword>
<feature type="transmembrane region" description="Helical" evidence="7">
    <location>
        <begin position="48"/>
        <end position="69"/>
    </location>
</feature>
<evidence type="ECO:0000256" key="1">
    <source>
        <dbReference type="ARBA" id="ARBA00004141"/>
    </source>
</evidence>
<feature type="transmembrane region" description="Helical" evidence="7">
    <location>
        <begin position="292"/>
        <end position="314"/>
    </location>
</feature>
<keyword evidence="9" id="KW-1185">Reference proteome</keyword>
<accession>A0A4R0QX13</accession>
<dbReference type="OrthoDB" id="9767568at2"/>